<evidence type="ECO:0000256" key="5">
    <source>
        <dbReference type="ARBA" id="ARBA00023002"/>
    </source>
</evidence>
<dbReference type="Proteomes" id="UP000650424">
    <property type="component" value="Unassembled WGS sequence"/>
</dbReference>
<evidence type="ECO:0000259" key="6">
    <source>
        <dbReference type="Pfam" id="PF00724"/>
    </source>
</evidence>
<keyword evidence="2" id="KW-0285">Flavoprotein</keyword>
<keyword evidence="5" id="KW-0560">Oxidoreductase</keyword>
<protein>
    <submittedName>
        <fullName evidence="7">NADH:flavin oxidoreductase/NADH oxidase</fullName>
    </submittedName>
</protein>
<keyword evidence="3" id="KW-0288">FMN</keyword>
<feature type="domain" description="NADH:flavin oxidoreductase/NADH oxidase N-terminal" evidence="6">
    <location>
        <begin position="4"/>
        <end position="339"/>
    </location>
</feature>
<sequence length="371" mass="39870">MSALFSPLRLGSLNLTNRIIIAPMCQYSADHGKATDWHLIHLGGLALSGAGLLILEATAVEDIGRISPGDLGLWSDETEAALGTVLQSIRRHSNMPVAIQLGHAGRKASSQVPWHGGQLIAIEDGGWQTVAPSAVAHAKGEHPPLALDEAGLQRVKNAFVNAAVRAHRLGINAIEIHAAHGYLLHQFLSPIANQRTDQYGGSVENRLRFPLEVFDAVRAAVPGDSMAVGLRLSATDWVDGGLDISQSKLFVQALQERGCDFIHVSSGGVSPEQKIPLGPGYQVHLAEEIKQHCSIPVIAVGLITDAQQAEDIITTSKADAIAIARGILYDPHWPWHAAAKLGATVEAPKQYWRSQPRDQKNLFGDTRIGQR</sequence>
<dbReference type="SUPFAM" id="SSF51395">
    <property type="entry name" value="FMN-linked oxidoreductases"/>
    <property type="match status" value="1"/>
</dbReference>
<dbReference type="PANTHER" id="PTHR43303">
    <property type="entry name" value="NADPH DEHYDROGENASE C23G7.10C-RELATED"/>
    <property type="match status" value="1"/>
</dbReference>
<dbReference type="InterPro" id="IPR001155">
    <property type="entry name" value="OxRdtase_FMN_N"/>
</dbReference>
<dbReference type="PANTHER" id="PTHR43303:SF4">
    <property type="entry name" value="NADPH DEHYDROGENASE C23G7.10C-RELATED"/>
    <property type="match status" value="1"/>
</dbReference>
<dbReference type="CDD" id="cd02932">
    <property type="entry name" value="OYE_YqiM_FMN"/>
    <property type="match status" value="1"/>
</dbReference>
<comment type="caution">
    <text evidence="7">The sequence shown here is derived from an EMBL/GenBank/DDBJ whole genome shotgun (WGS) entry which is preliminary data.</text>
</comment>
<comment type="cofactor">
    <cofactor evidence="1">
        <name>FMN</name>
        <dbReference type="ChEBI" id="CHEBI:58210"/>
    </cofactor>
</comment>
<gene>
    <name evidence="7" type="ORF">H8L32_00995</name>
</gene>
<evidence type="ECO:0000256" key="4">
    <source>
        <dbReference type="ARBA" id="ARBA00022857"/>
    </source>
</evidence>
<evidence type="ECO:0000313" key="8">
    <source>
        <dbReference type="Proteomes" id="UP000650424"/>
    </source>
</evidence>
<keyword evidence="4" id="KW-0521">NADP</keyword>
<reference evidence="7 8" key="1">
    <citation type="submission" date="2020-08" db="EMBL/GenBank/DDBJ databases">
        <title>Novel species isolated from subtropical streams in China.</title>
        <authorList>
            <person name="Lu H."/>
        </authorList>
    </citation>
    <scope>NUCLEOTIDE SEQUENCE [LARGE SCALE GENOMIC DNA]</scope>
    <source>
        <strain evidence="7 8">CY18W</strain>
    </source>
</reference>
<keyword evidence="8" id="KW-1185">Reference proteome</keyword>
<evidence type="ECO:0000256" key="1">
    <source>
        <dbReference type="ARBA" id="ARBA00001917"/>
    </source>
</evidence>
<evidence type="ECO:0000256" key="2">
    <source>
        <dbReference type="ARBA" id="ARBA00022630"/>
    </source>
</evidence>
<dbReference type="InterPro" id="IPR044152">
    <property type="entry name" value="YqjM-like"/>
</dbReference>
<evidence type="ECO:0000256" key="3">
    <source>
        <dbReference type="ARBA" id="ARBA00022643"/>
    </source>
</evidence>
<dbReference type="Gene3D" id="3.20.20.70">
    <property type="entry name" value="Aldolase class I"/>
    <property type="match status" value="1"/>
</dbReference>
<dbReference type="InterPro" id="IPR013785">
    <property type="entry name" value="Aldolase_TIM"/>
</dbReference>
<dbReference type="RefSeq" id="WP_186945295.1">
    <property type="nucleotide sequence ID" value="NZ_JACOGF010000001.1"/>
</dbReference>
<proteinExistence type="predicted"/>
<dbReference type="Pfam" id="PF00724">
    <property type="entry name" value="Oxidored_FMN"/>
    <property type="match status" value="1"/>
</dbReference>
<evidence type="ECO:0000313" key="7">
    <source>
        <dbReference type="EMBL" id="MBC3916048.1"/>
    </source>
</evidence>
<dbReference type="EMBL" id="JACOGF010000001">
    <property type="protein sequence ID" value="MBC3916048.1"/>
    <property type="molecule type" value="Genomic_DNA"/>
</dbReference>
<accession>A0ABR6ZJK2</accession>
<name>A0ABR6ZJK2_9BURK</name>
<organism evidence="7 8">
    <name type="scientific">Undibacterium hunanense</name>
    <dbReference type="NCBI Taxonomy" id="2762292"/>
    <lineage>
        <taxon>Bacteria</taxon>
        <taxon>Pseudomonadati</taxon>
        <taxon>Pseudomonadota</taxon>
        <taxon>Betaproteobacteria</taxon>
        <taxon>Burkholderiales</taxon>
        <taxon>Oxalobacteraceae</taxon>
        <taxon>Undibacterium</taxon>
    </lineage>
</organism>